<evidence type="ECO:0000256" key="1">
    <source>
        <dbReference type="ARBA" id="ARBA00022729"/>
    </source>
</evidence>
<feature type="domain" description="Secretion system C-terminal sorting" evidence="3">
    <location>
        <begin position="328"/>
        <end position="396"/>
    </location>
</feature>
<evidence type="ECO:0000256" key="2">
    <source>
        <dbReference type="SAM" id="SignalP"/>
    </source>
</evidence>
<keyword evidence="1 2" id="KW-0732">Signal</keyword>
<dbReference type="InterPro" id="IPR026444">
    <property type="entry name" value="Secre_tail"/>
</dbReference>
<feature type="signal peptide" evidence="2">
    <location>
        <begin position="1"/>
        <end position="22"/>
    </location>
</feature>
<sequence>MKKTTFLFLLLIPVLGFSQSWDFTNDAEGWSASSSDLTVNATSVTLTTNGNSNPILVQDAAAVNAETNKIVAITVKVSANGPTFMRASYPKDGGGRIYKSTVITKDDVDFKTYYIDVTNANWTGTVNDVKIHFKEDNGSNGGSDHTSTGETVEIDKISFISEIPREEKESYNFDTDAEGWEPTGATIAVSSGVLTITPTVGEAAKIVQSTNNIDATTNKYVHVTYKNNSTTNDGLRFQFRHSGDNYTAYIGTNESINTSSTDFEVLTIDLTGKTEWTGLTQDFQLVIRDSNNGNKASAGDLEIDSIIFSNNATLSTNEEVLFTKNLSIHPNPATDIINIKTKNTISKVLIFDVTGKNILNASNIKDNTLNISSLNSGIYFMKILDSNNYKTTRKLIKN</sequence>
<accession>A0A5S3N1J7</accession>
<evidence type="ECO:0000259" key="3">
    <source>
        <dbReference type="Pfam" id="PF18962"/>
    </source>
</evidence>
<dbReference type="AlphaFoldDB" id="A0A5S3N1J7"/>
<name>A0A5S3N1J7_9FLAO</name>
<reference evidence="4 5" key="1">
    <citation type="submission" date="2019-05" db="EMBL/GenBank/DDBJ databases">
        <title>Polaribacter aestuariivivens sp. nov., isolated from a tidal flat.</title>
        <authorList>
            <person name="Yoon J.-H."/>
        </authorList>
    </citation>
    <scope>NUCLEOTIDE SEQUENCE [LARGE SCALE GENOMIC DNA]</scope>
    <source>
        <strain evidence="4 5">DBTF-3</strain>
    </source>
</reference>
<dbReference type="OrthoDB" id="1198660at2"/>
<dbReference type="RefSeq" id="WP_138536833.1">
    <property type="nucleotide sequence ID" value="NZ_VANR01000006.1"/>
</dbReference>
<dbReference type="NCBIfam" id="TIGR04183">
    <property type="entry name" value="Por_Secre_tail"/>
    <property type="match status" value="1"/>
</dbReference>
<feature type="chain" id="PRO_5024277655" evidence="2">
    <location>
        <begin position="23"/>
        <end position="398"/>
    </location>
</feature>
<comment type="caution">
    <text evidence="4">The sequence shown here is derived from an EMBL/GenBank/DDBJ whole genome shotgun (WGS) entry which is preliminary data.</text>
</comment>
<dbReference type="EMBL" id="VANR01000006">
    <property type="protein sequence ID" value="TMM29090.1"/>
    <property type="molecule type" value="Genomic_DNA"/>
</dbReference>
<dbReference type="Proteomes" id="UP000307140">
    <property type="component" value="Unassembled WGS sequence"/>
</dbReference>
<organism evidence="4 5">
    <name type="scientific">Polaribacter aestuariivivens</name>
    <dbReference type="NCBI Taxonomy" id="2304626"/>
    <lineage>
        <taxon>Bacteria</taxon>
        <taxon>Pseudomonadati</taxon>
        <taxon>Bacteroidota</taxon>
        <taxon>Flavobacteriia</taxon>
        <taxon>Flavobacteriales</taxon>
        <taxon>Flavobacteriaceae</taxon>
    </lineage>
</organism>
<dbReference type="Pfam" id="PF18962">
    <property type="entry name" value="Por_Secre_tail"/>
    <property type="match status" value="1"/>
</dbReference>
<gene>
    <name evidence="4" type="ORF">FDT66_11930</name>
</gene>
<evidence type="ECO:0000313" key="4">
    <source>
        <dbReference type="EMBL" id="TMM29090.1"/>
    </source>
</evidence>
<proteinExistence type="predicted"/>
<protein>
    <submittedName>
        <fullName evidence="4">T9SS type A sorting domain-containing protein</fullName>
    </submittedName>
</protein>
<dbReference type="Gene3D" id="2.60.120.260">
    <property type="entry name" value="Galactose-binding domain-like"/>
    <property type="match status" value="1"/>
</dbReference>
<keyword evidence="5" id="KW-1185">Reference proteome</keyword>
<evidence type="ECO:0000313" key="5">
    <source>
        <dbReference type="Proteomes" id="UP000307140"/>
    </source>
</evidence>